<evidence type="ECO:0000313" key="8">
    <source>
        <dbReference type="Proteomes" id="UP000051639"/>
    </source>
</evidence>
<dbReference type="InterPro" id="IPR043502">
    <property type="entry name" value="DNA/RNA_pol_sf"/>
</dbReference>
<dbReference type="InterPro" id="IPR017961">
    <property type="entry name" value="DNA_pol_Y-fam_little_finger"/>
</dbReference>
<dbReference type="Pfam" id="PF00817">
    <property type="entry name" value="IMS"/>
    <property type="match status" value="1"/>
</dbReference>
<organism evidence="7 8">
    <name type="scientific">Limosilactobacillus ingluviei</name>
    <dbReference type="NCBI Taxonomy" id="148604"/>
    <lineage>
        <taxon>Bacteria</taxon>
        <taxon>Bacillati</taxon>
        <taxon>Bacillota</taxon>
        <taxon>Bacilli</taxon>
        <taxon>Lactobacillales</taxon>
        <taxon>Lactobacillaceae</taxon>
        <taxon>Limosilactobacillus</taxon>
    </lineage>
</organism>
<dbReference type="GO" id="GO:0006281">
    <property type="term" value="P:DNA repair"/>
    <property type="evidence" value="ECO:0007669"/>
    <property type="project" value="InterPro"/>
</dbReference>
<accession>A0A0R2H2J4</accession>
<dbReference type="PANTHER" id="PTHR11076">
    <property type="entry name" value="DNA REPAIR POLYMERASE UMUC / TRANSFERASE FAMILY MEMBER"/>
    <property type="match status" value="1"/>
</dbReference>
<dbReference type="EMBL" id="JQBA01000009">
    <property type="protein sequence ID" value="KRN44773.1"/>
    <property type="molecule type" value="Genomic_DNA"/>
</dbReference>
<dbReference type="OrthoDB" id="9808813at2"/>
<evidence type="ECO:0000256" key="2">
    <source>
        <dbReference type="ARBA" id="ARBA00022457"/>
    </source>
</evidence>
<dbReference type="Gene3D" id="3.30.1490.100">
    <property type="entry name" value="DNA polymerase, Y-family, little finger domain"/>
    <property type="match status" value="1"/>
</dbReference>
<dbReference type="Gene3D" id="3.30.70.270">
    <property type="match status" value="1"/>
</dbReference>
<evidence type="ECO:0000256" key="3">
    <source>
        <dbReference type="ARBA" id="ARBA00022695"/>
    </source>
</evidence>
<dbReference type="GO" id="GO:0009432">
    <property type="term" value="P:SOS response"/>
    <property type="evidence" value="ECO:0007669"/>
    <property type="project" value="TreeGrafter"/>
</dbReference>
<dbReference type="SUPFAM" id="SSF100879">
    <property type="entry name" value="Lesion bypass DNA polymerase (Y-family), little finger domain"/>
    <property type="match status" value="1"/>
</dbReference>
<dbReference type="Gene3D" id="1.10.150.20">
    <property type="entry name" value="5' to 3' exonuclease, C-terminal subdomain"/>
    <property type="match status" value="1"/>
</dbReference>
<keyword evidence="7" id="KW-0808">Transferase</keyword>
<dbReference type="GO" id="GO:0042276">
    <property type="term" value="P:error-prone translesion synthesis"/>
    <property type="evidence" value="ECO:0007669"/>
    <property type="project" value="TreeGrafter"/>
</dbReference>
<keyword evidence="2" id="KW-0515">Mutator protein</keyword>
<comment type="caution">
    <text evidence="7">The sequence shown here is derived from an EMBL/GenBank/DDBJ whole genome shotgun (WGS) entry which is preliminary data.</text>
</comment>
<evidence type="ECO:0000313" key="7">
    <source>
        <dbReference type="EMBL" id="KRN44773.1"/>
    </source>
</evidence>
<feature type="domain" description="UmuC" evidence="6">
    <location>
        <begin position="11"/>
        <end position="202"/>
    </location>
</feature>
<sequence length="432" mass="47618">MDYSTEPRGIYLMVDNKSFYATVECVVRGLDPLTTPLVVMSEAANVGQGLILSSSPAAKQLFGLHNVNRARDLPVDERLLVVPPRMNLYLAKNLAINEIFREFVADEDLLPYSIDESLLNLTHSWRLKSDNLLTVVRQLQTEIKQRLQLVVTIGVGNNPLQAKVALDIYAKHSPVGIGIITNHTAPVRLWVIPELTMVWGINTHLAQRLQRLGLHNLKQVAHADPYQLKAALGQTGARLYATAWGVDRTTLSRRPLRRDQSIGNSQVLPRDYVKPQAIKVVIAEITAQVAARLRARHKQAGGVRLQIGYAFGTVDQAGRAGFAHAQHLSALTADERKLTRVLQALFDQYWTGQPVRHVAIAVTHLSPAQGEQLDLFATKAETLALDVAQTVDQIRQRFGKTAIMKASSLTAGATFLARARQVGGHNGGQSFE</sequence>
<dbReference type="AlphaFoldDB" id="A0A0R2H2J4"/>
<dbReference type="GO" id="GO:0005829">
    <property type="term" value="C:cytosol"/>
    <property type="evidence" value="ECO:0007669"/>
    <property type="project" value="TreeGrafter"/>
</dbReference>
<evidence type="ECO:0000256" key="1">
    <source>
        <dbReference type="ARBA" id="ARBA00010945"/>
    </source>
</evidence>
<dbReference type="GO" id="GO:0006260">
    <property type="term" value="P:DNA replication"/>
    <property type="evidence" value="ECO:0007669"/>
    <property type="project" value="UniProtKB-KW"/>
</dbReference>
<dbReference type="InterPro" id="IPR043128">
    <property type="entry name" value="Rev_trsase/Diguanyl_cyclase"/>
</dbReference>
<dbReference type="Pfam" id="PF11799">
    <property type="entry name" value="IMS_C"/>
    <property type="match status" value="1"/>
</dbReference>
<keyword evidence="5" id="KW-0239">DNA-directed DNA polymerase</keyword>
<dbReference type="eggNOG" id="COG0389">
    <property type="taxonomic scope" value="Bacteria"/>
</dbReference>
<evidence type="ECO:0000259" key="6">
    <source>
        <dbReference type="PROSITE" id="PS50173"/>
    </source>
</evidence>
<dbReference type="GO" id="GO:0003887">
    <property type="term" value="F:DNA-directed DNA polymerase activity"/>
    <property type="evidence" value="ECO:0007669"/>
    <property type="project" value="UniProtKB-KW"/>
</dbReference>
<dbReference type="PROSITE" id="PS50173">
    <property type="entry name" value="UMUC"/>
    <property type="match status" value="1"/>
</dbReference>
<dbReference type="STRING" id="1203076.GCA_000312405_01153"/>
<proteinExistence type="inferred from homology"/>
<keyword evidence="3" id="KW-0548">Nucleotidyltransferase</keyword>
<dbReference type="InterPro" id="IPR036775">
    <property type="entry name" value="DNA_pol_Y-fam_lit_finger_sf"/>
</dbReference>
<dbReference type="GO" id="GO:0003684">
    <property type="term" value="F:damaged DNA binding"/>
    <property type="evidence" value="ECO:0007669"/>
    <property type="project" value="InterPro"/>
</dbReference>
<evidence type="ECO:0000256" key="5">
    <source>
        <dbReference type="ARBA" id="ARBA00022932"/>
    </source>
</evidence>
<dbReference type="PANTHER" id="PTHR11076:SF35">
    <property type="entry name" value="DNA REPAIR PROTEIN HOMOLOG YOBH"/>
    <property type="match status" value="1"/>
</dbReference>
<gene>
    <name evidence="7" type="ORF">IV41_GL002006</name>
</gene>
<evidence type="ECO:0000256" key="4">
    <source>
        <dbReference type="ARBA" id="ARBA00022705"/>
    </source>
</evidence>
<reference evidence="7 8" key="1">
    <citation type="journal article" date="2015" name="Genome Announc.">
        <title>Expanding the biotechnology potential of lactobacilli through comparative genomics of 213 strains and associated genera.</title>
        <authorList>
            <person name="Sun Z."/>
            <person name="Harris H.M."/>
            <person name="McCann A."/>
            <person name="Guo C."/>
            <person name="Argimon S."/>
            <person name="Zhang W."/>
            <person name="Yang X."/>
            <person name="Jeffery I.B."/>
            <person name="Cooney J.C."/>
            <person name="Kagawa T.F."/>
            <person name="Liu W."/>
            <person name="Song Y."/>
            <person name="Salvetti E."/>
            <person name="Wrobel A."/>
            <person name="Rasinkangas P."/>
            <person name="Parkhill J."/>
            <person name="Rea M.C."/>
            <person name="O'Sullivan O."/>
            <person name="Ritari J."/>
            <person name="Douillard F.P."/>
            <person name="Paul Ross R."/>
            <person name="Yang R."/>
            <person name="Briner A.E."/>
            <person name="Felis G.E."/>
            <person name="de Vos W.M."/>
            <person name="Barrangou R."/>
            <person name="Klaenhammer T.R."/>
            <person name="Caufield P.W."/>
            <person name="Cui Y."/>
            <person name="Zhang H."/>
            <person name="O'Toole P.W."/>
        </authorList>
    </citation>
    <scope>NUCLEOTIDE SEQUENCE [LARGE SCALE GENOMIC DNA]</scope>
    <source>
        <strain evidence="7 8">DSM 14792</strain>
    </source>
</reference>
<name>A0A0R2H2J4_9LACO</name>
<dbReference type="SUPFAM" id="SSF56672">
    <property type="entry name" value="DNA/RNA polymerases"/>
    <property type="match status" value="1"/>
</dbReference>
<protein>
    <submittedName>
        <fullName evidence="7">Nucleotidyltransferase DNA polymerase for DNA repair</fullName>
    </submittedName>
</protein>
<dbReference type="InterPro" id="IPR001126">
    <property type="entry name" value="UmuC"/>
</dbReference>
<keyword evidence="8" id="KW-1185">Reference proteome</keyword>
<dbReference type="Gene3D" id="3.40.1170.60">
    <property type="match status" value="1"/>
</dbReference>
<dbReference type="RefSeq" id="WP_056994038.1">
    <property type="nucleotide sequence ID" value="NZ_JQBA01000009.1"/>
</dbReference>
<dbReference type="Proteomes" id="UP000051639">
    <property type="component" value="Unassembled WGS sequence"/>
</dbReference>
<comment type="similarity">
    <text evidence="1">Belongs to the DNA polymerase type-Y family.</text>
</comment>
<dbReference type="PATRIC" id="fig|148604.4.peg.2076"/>
<keyword evidence="4" id="KW-0235">DNA replication</keyword>
<dbReference type="InterPro" id="IPR050116">
    <property type="entry name" value="DNA_polymerase-Y"/>
</dbReference>